<dbReference type="EMBL" id="MPTB01000023">
    <property type="protein sequence ID" value="OMD45947.1"/>
    <property type="molecule type" value="Genomic_DNA"/>
</dbReference>
<feature type="transmembrane region" description="Helical" evidence="1">
    <location>
        <begin position="85"/>
        <end position="109"/>
    </location>
</feature>
<keyword evidence="1" id="KW-0812">Transmembrane</keyword>
<feature type="transmembrane region" description="Helical" evidence="1">
    <location>
        <begin position="30"/>
        <end position="47"/>
    </location>
</feature>
<feature type="transmembrane region" description="Helical" evidence="1">
    <location>
        <begin position="155"/>
        <end position="174"/>
    </location>
</feature>
<proteinExistence type="predicted"/>
<feature type="transmembrane region" description="Helical" evidence="1">
    <location>
        <begin position="116"/>
        <end position="135"/>
    </location>
</feature>
<keyword evidence="3" id="KW-1185">Reference proteome</keyword>
<organism evidence="2 3">
    <name type="scientific">Paenibacillus borealis</name>
    <dbReference type="NCBI Taxonomy" id="160799"/>
    <lineage>
        <taxon>Bacteria</taxon>
        <taxon>Bacillati</taxon>
        <taxon>Bacillota</taxon>
        <taxon>Bacilli</taxon>
        <taxon>Bacillales</taxon>
        <taxon>Paenibacillaceae</taxon>
        <taxon>Paenibacillus</taxon>
    </lineage>
</organism>
<keyword evidence="1" id="KW-1133">Transmembrane helix</keyword>
<feature type="transmembrane region" description="Helical" evidence="1">
    <location>
        <begin position="5"/>
        <end position="24"/>
    </location>
</feature>
<feature type="transmembrane region" description="Helical" evidence="1">
    <location>
        <begin position="59"/>
        <end position="79"/>
    </location>
</feature>
<name>A0ABX3H680_PAEBO</name>
<comment type="caution">
    <text evidence="2">The sequence shown here is derived from an EMBL/GenBank/DDBJ whole genome shotgun (WGS) entry which is preliminary data.</text>
</comment>
<evidence type="ECO:0000313" key="3">
    <source>
        <dbReference type="Proteomes" id="UP000187412"/>
    </source>
</evidence>
<dbReference type="Proteomes" id="UP000187412">
    <property type="component" value="Unassembled WGS sequence"/>
</dbReference>
<keyword evidence="1" id="KW-0472">Membrane</keyword>
<accession>A0ABX3H680</accession>
<gene>
    <name evidence="2" type="ORF">BSK56_18165</name>
</gene>
<reference evidence="2 3" key="1">
    <citation type="submission" date="2016-10" db="EMBL/GenBank/DDBJ databases">
        <title>Paenibacillus species isolates.</title>
        <authorList>
            <person name="Beno S.M."/>
        </authorList>
    </citation>
    <scope>NUCLEOTIDE SEQUENCE [LARGE SCALE GENOMIC DNA]</scope>
    <source>
        <strain evidence="2 3">FSL H7-0744</strain>
    </source>
</reference>
<sequence>MLFMFFSTIELMSIYYLIMSLFRFKWKHHAWQALFVTLIINLQSYLVRKELDMSNIAPLILIVIFILFFAAVVRMPLILSVVATISGYAIFAVIQTVIVLILFGSIGAIEGNKSNGYILQVLTSVVICSFFWHYYRKGKGFTFDIEKLRFKLEDIFLTTIIIIFLIGISILLYYNEIYLNILFFLVISIFFIYYSTGKEKEND</sequence>
<feature type="transmembrane region" description="Helical" evidence="1">
    <location>
        <begin position="179"/>
        <end position="196"/>
    </location>
</feature>
<evidence type="ECO:0000313" key="2">
    <source>
        <dbReference type="EMBL" id="OMD45947.1"/>
    </source>
</evidence>
<evidence type="ECO:0000256" key="1">
    <source>
        <dbReference type="SAM" id="Phobius"/>
    </source>
</evidence>
<protein>
    <submittedName>
        <fullName evidence="2">Uncharacterized protein</fullName>
    </submittedName>
</protein>